<evidence type="ECO:0000313" key="2">
    <source>
        <dbReference type="Proteomes" id="UP000447434"/>
    </source>
</evidence>
<dbReference type="Proteomes" id="UP000447434">
    <property type="component" value="Chromosome 3"/>
</dbReference>
<accession>A0A6A4QS74</accession>
<sequence>MREPSETRILSTNAAIALQSASWLSLKLPSLDSSFISYSHPHTNIISQNLY</sequence>
<dbReference type="EMBL" id="WOCE01000003">
    <property type="protein sequence ID" value="KAE9616383.1"/>
    <property type="molecule type" value="Genomic_DNA"/>
</dbReference>
<gene>
    <name evidence="1" type="ORF">Lalb_Chr03g0024331</name>
</gene>
<evidence type="ECO:0000313" key="1">
    <source>
        <dbReference type="EMBL" id="KAE9616383.1"/>
    </source>
</evidence>
<name>A0A6A4QS74_LUPAL</name>
<reference evidence="2" key="1">
    <citation type="journal article" date="2020" name="Nat. Commun.">
        <title>Genome sequence of the cluster root forming white lupin.</title>
        <authorList>
            <person name="Hufnagel B."/>
            <person name="Marques A."/>
            <person name="Soriano A."/>
            <person name="Marques L."/>
            <person name="Divol F."/>
            <person name="Doumas P."/>
            <person name="Sallet E."/>
            <person name="Mancinotti D."/>
            <person name="Carrere S."/>
            <person name="Marande W."/>
            <person name="Arribat S."/>
            <person name="Keller J."/>
            <person name="Huneau C."/>
            <person name="Blein T."/>
            <person name="Aime D."/>
            <person name="Laguerre M."/>
            <person name="Taylor J."/>
            <person name="Schubert V."/>
            <person name="Nelson M."/>
            <person name="Geu-Flores F."/>
            <person name="Crespi M."/>
            <person name="Gallardo-Guerrero K."/>
            <person name="Delaux P.-M."/>
            <person name="Salse J."/>
            <person name="Berges H."/>
            <person name="Guyot R."/>
            <person name="Gouzy J."/>
            <person name="Peret B."/>
        </authorList>
    </citation>
    <scope>NUCLEOTIDE SEQUENCE [LARGE SCALE GENOMIC DNA]</scope>
    <source>
        <strain evidence="2">cv. Amiga</strain>
    </source>
</reference>
<organism evidence="1 2">
    <name type="scientific">Lupinus albus</name>
    <name type="common">White lupine</name>
    <name type="synonym">Lupinus termis</name>
    <dbReference type="NCBI Taxonomy" id="3870"/>
    <lineage>
        <taxon>Eukaryota</taxon>
        <taxon>Viridiplantae</taxon>
        <taxon>Streptophyta</taxon>
        <taxon>Embryophyta</taxon>
        <taxon>Tracheophyta</taxon>
        <taxon>Spermatophyta</taxon>
        <taxon>Magnoliopsida</taxon>
        <taxon>eudicotyledons</taxon>
        <taxon>Gunneridae</taxon>
        <taxon>Pentapetalae</taxon>
        <taxon>rosids</taxon>
        <taxon>fabids</taxon>
        <taxon>Fabales</taxon>
        <taxon>Fabaceae</taxon>
        <taxon>Papilionoideae</taxon>
        <taxon>50 kb inversion clade</taxon>
        <taxon>genistoids sensu lato</taxon>
        <taxon>core genistoids</taxon>
        <taxon>Genisteae</taxon>
        <taxon>Lupinus</taxon>
    </lineage>
</organism>
<comment type="caution">
    <text evidence="1">The sequence shown here is derived from an EMBL/GenBank/DDBJ whole genome shotgun (WGS) entry which is preliminary data.</text>
</comment>
<dbReference type="AlphaFoldDB" id="A0A6A4QS74"/>
<keyword evidence="2" id="KW-1185">Reference proteome</keyword>
<protein>
    <submittedName>
        <fullName evidence="1">Uncharacterized protein</fullName>
    </submittedName>
</protein>
<proteinExistence type="predicted"/>